<evidence type="ECO:0000313" key="2">
    <source>
        <dbReference type="Proteomes" id="UP000030653"/>
    </source>
</evidence>
<dbReference type="GO" id="GO:0004553">
    <property type="term" value="F:hydrolase activity, hydrolyzing O-glycosyl compounds"/>
    <property type="evidence" value="ECO:0007669"/>
    <property type="project" value="InterPro"/>
</dbReference>
<organism evidence="1 2">
    <name type="scientific">Dacryopinax primogenitus (strain DJM 731)</name>
    <name type="common">Brown rot fungus</name>
    <dbReference type="NCBI Taxonomy" id="1858805"/>
    <lineage>
        <taxon>Eukaryota</taxon>
        <taxon>Fungi</taxon>
        <taxon>Dikarya</taxon>
        <taxon>Basidiomycota</taxon>
        <taxon>Agaricomycotina</taxon>
        <taxon>Dacrymycetes</taxon>
        <taxon>Dacrymycetales</taxon>
        <taxon>Dacrymycetaceae</taxon>
        <taxon>Dacryopinax</taxon>
    </lineage>
</organism>
<accession>M5G6S4</accession>
<keyword evidence="2" id="KW-1185">Reference proteome</keyword>
<protein>
    <recommendedName>
        <fullName evidence="3">Chitin-binding type-3 domain-containing protein</fullName>
    </recommendedName>
</protein>
<name>M5G6S4_DACPD</name>
<dbReference type="RefSeq" id="XP_040632850.1">
    <property type="nucleotide sequence ID" value="XM_040767684.1"/>
</dbReference>
<dbReference type="AlphaFoldDB" id="M5G6S4"/>
<dbReference type="SUPFAM" id="SSF51055">
    <property type="entry name" value="Carbohydrate binding domain"/>
    <property type="match status" value="1"/>
</dbReference>
<evidence type="ECO:0008006" key="3">
    <source>
        <dbReference type="Google" id="ProtNLM"/>
    </source>
</evidence>
<dbReference type="Proteomes" id="UP000030653">
    <property type="component" value="Unassembled WGS sequence"/>
</dbReference>
<proteinExistence type="predicted"/>
<dbReference type="GeneID" id="63682746"/>
<reference evidence="1 2" key="1">
    <citation type="journal article" date="2012" name="Science">
        <title>The Paleozoic origin of enzymatic lignin decomposition reconstructed from 31 fungal genomes.</title>
        <authorList>
            <person name="Floudas D."/>
            <person name="Binder M."/>
            <person name="Riley R."/>
            <person name="Barry K."/>
            <person name="Blanchette R.A."/>
            <person name="Henrissat B."/>
            <person name="Martinez A.T."/>
            <person name="Otillar R."/>
            <person name="Spatafora J.W."/>
            <person name="Yadav J.S."/>
            <person name="Aerts A."/>
            <person name="Benoit I."/>
            <person name="Boyd A."/>
            <person name="Carlson A."/>
            <person name="Copeland A."/>
            <person name="Coutinho P.M."/>
            <person name="de Vries R.P."/>
            <person name="Ferreira P."/>
            <person name="Findley K."/>
            <person name="Foster B."/>
            <person name="Gaskell J."/>
            <person name="Glotzer D."/>
            <person name="Gorecki P."/>
            <person name="Heitman J."/>
            <person name="Hesse C."/>
            <person name="Hori C."/>
            <person name="Igarashi K."/>
            <person name="Jurgens J.A."/>
            <person name="Kallen N."/>
            <person name="Kersten P."/>
            <person name="Kohler A."/>
            <person name="Kuees U."/>
            <person name="Kumar T.K.A."/>
            <person name="Kuo A."/>
            <person name="LaButti K."/>
            <person name="Larrondo L.F."/>
            <person name="Lindquist E."/>
            <person name="Ling A."/>
            <person name="Lombard V."/>
            <person name="Lucas S."/>
            <person name="Lundell T."/>
            <person name="Martin R."/>
            <person name="McLaughlin D.J."/>
            <person name="Morgenstern I."/>
            <person name="Morin E."/>
            <person name="Murat C."/>
            <person name="Nagy L.G."/>
            <person name="Nolan M."/>
            <person name="Ohm R.A."/>
            <person name="Patyshakuliyeva A."/>
            <person name="Rokas A."/>
            <person name="Ruiz-Duenas F.J."/>
            <person name="Sabat G."/>
            <person name="Salamov A."/>
            <person name="Samejima M."/>
            <person name="Schmutz J."/>
            <person name="Slot J.C."/>
            <person name="St John F."/>
            <person name="Stenlid J."/>
            <person name="Sun H."/>
            <person name="Sun S."/>
            <person name="Syed K."/>
            <person name="Tsang A."/>
            <person name="Wiebenga A."/>
            <person name="Young D."/>
            <person name="Pisabarro A."/>
            <person name="Eastwood D.C."/>
            <person name="Martin F."/>
            <person name="Cullen D."/>
            <person name="Grigoriev I.V."/>
            <person name="Hibbett D.S."/>
        </authorList>
    </citation>
    <scope>NUCLEOTIDE SEQUENCE [LARGE SCALE GENOMIC DNA]</scope>
    <source>
        <strain evidence="1 2">DJM-731 SS1</strain>
    </source>
</reference>
<dbReference type="HOGENOM" id="CLU_2960689_0_0_1"/>
<dbReference type="OrthoDB" id="3332563at2759"/>
<dbReference type="EMBL" id="JH795855">
    <property type="protein sequence ID" value="EJU05956.1"/>
    <property type="molecule type" value="Genomic_DNA"/>
</dbReference>
<dbReference type="GO" id="GO:0005975">
    <property type="term" value="P:carbohydrate metabolic process"/>
    <property type="evidence" value="ECO:0007669"/>
    <property type="project" value="InterPro"/>
</dbReference>
<sequence length="59" mass="7179">MPENRVAFVWERNKLYFPGDRVGHRGGRWECRKGHVGDWITEPEIGLYWDSYWKKIEVQ</sequence>
<gene>
    <name evidence="1" type="ORF">DACRYDRAFT_102916</name>
</gene>
<dbReference type="GO" id="GO:0005576">
    <property type="term" value="C:extracellular region"/>
    <property type="evidence" value="ECO:0007669"/>
    <property type="project" value="InterPro"/>
</dbReference>
<evidence type="ECO:0000313" key="1">
    <source>
        <dbReference type="EMBL" id="EJU05956.1"/>
    </source>
</evidence>
<dbReference type="InterPro" id="IPR036573">
    <property type="entry name" value="CBM_sf_5/12"/>
</dbReference>
<dbReference type="GO" id="GO:0030246">
    <property type="term" value="F:carbohydrate binding"/>
    <property type="evidence" value="ECO:0007669"/>
    <property type="project" value="InterPro"/>
</dbReference>